<dbReference type="Proteomes" id="UP000327157">
    <property type="component" value="Chromosome 11"/>
</dbReference>
<gene>
    <name evidence="1" type="ORF">D8674_005447</name>
</gene>
<reference evidence="1 2" key="1">
    <citation type="submission" date="2019-09" db="EMBL/GenBank/DDBJ databases">
        <authorList>
            <person name="Ou C."/>
        </authorList>
    </citation>
    <scope>NUCLEOTIDE SEQUENCE [LARGE SCALE GENOMIC DNA]</scope>
    <source>
        <strain evidence="1">S2</strain>
        <tissue evidence="1">Leaf</tissue>
    </source>
</reference>
<comment type="caution">
    <text evidence="1">The sequence shown here is derived from an EMBL/GenBank/DDBJ whole genome shotgun (WGS) entry which is preliminary data.</text>
</comment>
<organism evidence="1 2">
    <name type="scientific">Pyrus ussuriensis x Pyrus communis</name>
    <dbReference type="NCBI Taxonomy" id="2448454"/>
    <lineage>
        <taxon>Eukaryota</taxon>
        <taxon>Viridiplantae</taxon>
        <taxon>Streptophyta</taxon>
        <taxon>Embryophyta</taxon>
        <taxon>Tracheophyta</taxon>
        <taxon>Spermatophyta</taxon>
        <taxon>Magnoliopsida</taxon>
        <taxon>eudicotyledons</taxon>
        <taxon>Gunneridae</taxon>
        <taxon>Pentapetalae</taxon>
        <taxon>rosids</taxon>
        <taxon>fabids</taxon>
        <taxon>Rosales</taxon>
        <taxon>Rosaceae</taxon>
        <taxon>Amygdaloideae</taxon>
        <taxon>Maleae</taxon>
        <taxon>Pyrus</taxon>
    </lineage>
</organism>
<accession>A0A5N5FWH4</accession>
<name>A0A5N5FWH4_9ROSA</name>
<evidence type="ECO:0000313" key="2">
    <source>
        <dbReference type="Proteomes" id="UP000327157"/>
    </source>
</evidence>
<reference evidence="2" key="2">
    <citation type="submission" date="2019-10" db="EMBL/GenBank/DDBJ databases">
        <title>A de novo genome assembly of a pear dwarfing rootstock.</title>
        <authorList>
            <person name="Wang F."/>
            <person name="Wang J."/>
            <person name="Li S."/>
            <person name="Zhang Y."/>
            <person name="Fang M."/>
            <person name="Ma L."/>
            <person name="Zhao Y."/>
            <person name="Jiang S."/>
        </authorList>
    </citation>
    <scope>NUCLEOTIDE SEQUENCE [LARGE SCALE GENOMIC DNA]</scope>
</reference>
<evidence type="ECO:0000313" key="1">
    <source>
        <dbReference type="EMBL" id="KAB2605730.1"/>
    </source>
</evidence>
<proteinExistence type="predicted"/>
<keyword evidence="2" id="KW-1185">Reference proteome</keyword>
<reference evidence="1 2" key="3">
    <citation type="submission" date="2019-11" db="EMBL/GenBank/DDBJ databases">
        <title>A de novo genome assembly of a pear dwarfing rootstock.</title>
        <authorList>
            <person name="Wang F."/>
            <person name="Wang J."/>
            <person name="Li S."/>
            <person name="Zhang Y."/>
            <person name="Fang M."/>
            <person name="Ma L."/>
            <person name="Zhao Y."/>
            <person name="Jiang S."/>
        </authorList>
    </citation>
    <scope>NUCLEOTIDE SEQUENCE [LARGE SCALE GENOMIC DNA]</scope>
    <source>
        <strain evidence="1">S2</strain>
        <tissue evidence="1">Leaf</tissue>
    </source>
</reference>
<protein>
    <submittedName>
        <fullName evidence="1">Uncharacterized protein</fullName>
    </submittedName>
</protein>
<sequence>MATRTQLEFDGIDIAVIVLLGINLVKIPGWQRVPLLQLSKGHVEQHLWPNLPNKNLSAELFDSTVDQEVYYQKIITTYKKMKFA</sequence>
<dbReference type="AlphaFoldDB" id="A0A5N5FWH4"/>
<dbReference type="EMBL" id="SMOL01000559">
    <property type="protein sequence ID" value="KAB2605730.1"/>
    <property type="molecule type" value="Genomic_DNA"/>
</dbReference>